<gene>
    <name evidence="1" type="ORF">FF38_06189</name>
</gene>
<keyword evidence="2" id="KW-1185">Reference proteome</keyword>
<comment type="caution">
    <text evidence="1">The sequence shown here is derived from an EMBL/GenBank/DDBJ whole genome shotgun (WGS) entry which is preliminary data.</text>
</comment>
<evidence type="ECO:0000313" key="1">
    <source>
        <dbReference type="EMBL" id="KNC27918.1"/>
    </source>
</evidence>
<proteinExistence type="predicted"/>
<evidence type="ECO:0000313" key="2">
    <source>
        <dbReference type="Proteomes" id="UP000037069"/>
    </source>
</evidence>
<accession>A0A0L0C6A7</accession>
<sequence>MDVCGVLQWPQFYVSTLDYLNQFVFAVFCDLLPRKCSSLSFNDEICKLAKEFCIICIKLFCAWDSKLFSLVFAEFCCKYFSSMSCILLNSISSSSSSSSSSLISSELTFVSSSSSDLFIWLLLSLYIDVNFLGAGVGGSSSKCIEGVFISTNVCPTITSSSSSDEEANGMASVLCRNFFYRKFYV</sequence>
<reference evidence="1 2" key="1">
    <citation type="journal article" date="2015" name="Nat. Commun.">
        <title>Lucilia cuprina genome unlocks parasitic fly biology to underpin future interventions.</title>
        <authorList>
            <person name="Anstead C.A."/>
            <person name="Korhonen P.K."/>
            <person name="Young N.D."/>
            <person name="Hall R.S."/>
            <person name="Jex A.R."/>
            <person name="Murali S.C."/>
            <person name="Hughes D.S."/>
            <person name="Lee S.F."/>
            <person name="Perry T."/>
            <person name="Stroehlein A.J."/>
            <person name="Ansell B.R."/>
            <person name="Breugelmans B."/>
            <person name="Hofmann A."/>
            <person name="Qu J."/>
            <person name="Dugan S."/>
            <person name="Lee S.L."/>
            <person name="Chao H."/>
            <person name="Dinh H."/>
            <person name="Han Y."/>
            <person name="Doddapaneni H.V."/>
            <person name="Worley K.C."/>
            <person name="Muzny D.M."/>
            <person name="Ioannidis P."/>
            <person name="Waterhouse R.M."/>
            <person name="Zdobnov E.M."/>
            <person name="James P.J."/>
            <person name="Bagnall N.H."/>
            <person name="Kotze A.C."/>
            <person name="Gibbs R.A."/>
            <person name="Richards S."/>
            <person name="Batterham P."/>
            <person name="Gasser R.B."/>
        </authorList>
    </citation>
    <scope>NUCLEOTIDE SEQUENCE [LARGE SCALE GENOMIC DNA]</scope>
    <source>
        <strain evidence="1 2">LS</strain>
        <tissue evidence="1">Full body</tissue>
    </source>
</reference>
<dbReference type="EMBL" id="JRES01000835">
    <property type="protein sequence ID" value="KNC27918.1"/>
    <property type="molecule type" value="Genomic_DNA"/>
</dbReference>
<dbReference type="AlphaFoldDB" id="A0A0L0C6A7"/>
<protein>
    <submittedName>
        <fullName evidence="1">Uncharacterized protein</fullName>
    </submittedName>
</protein>
<name>A0A0L0C6A7_LUCCU</name>
<dbReference type="Proteomes" id="UP000037069">
    <property type="component" value="Unassembled WGS sequence"/>
</dbReference>
<organism evidence="1 2">
    <name type="scientific">Lucilia cuprina</name>
    <name type="common">Green bottle fly</name>
    <name type="synonym">Australian sheep blowfly</name>
    <dbReference type="NCBI Taxonomy" id="7375"/>
    <lineage>
        <taxon>Eukaryota</taxon>
        <taxon>Metazoa</taxon>
        <taxon>Ecdysozoa</taxon>
        <taxon>Arthropoda</taxon>
        <taxon>Hexapoda</taxon>
        <taxon>Insecta</taxon>
        <taxon>Pterygota</taxon>
        <taxon>Neoptera</taxon>
        <taxon>Endopterygota</taxon>
        <taxon>Diptera</taxon>
        <taxon>Brachycera</taxon>
        <taxon>Muscomorpha</taxon>
        <taxon>Oestroidea</taxon>
        <taxon>Calliphoridae</taxon>
        <taxon>Luciliinae</taxon>
        <taxon>Lucilia</taxon>
    </lineage>
</organism>